<keyword evidence="3" id="KW-1185">Reference proteome</keyword>
<reference evidence="2" key="1">
    <citation type="submission" date="2023-06" db="EMBL/GenBank/DDBJ databases">
        <authorList>
            <consortium name="Lawrence Berkeley National Laboratory"/>
            <person name="Ahrendt S."/>
            <person name="Sahu N."/>
            <person name="Indic B."/>
            <person name="Wong-Bajracharya J."/>
            <person name="Merenyi Z."/>
            <person name="Ke H.-M."/>
            <person name="Monk M."/>
            <person name="Kocsube S."/>
            <person name="Drula E."/>
            <person name="Lipzen A."/>
            <person name="Balint B."/>
            <person name="Henrissat B."/>
            <person name="Andreopoulos B."/>
            <person name="Martin F.M."/>
            <person name="Harder C.B."/>
            <person name="Rigling D."/>
            <person name="Ford K.L."/>
            <person name="Foster G.D."/>
            <person name="Pangilinan J."/>
            <person name="Papanicolaou A."/>
            <person name="Barry K."/>
            <person name="LaButti K."/>
            <person name="Viragh M."/>
            <person name="Koriabine M."/>
            <person name="Yan M."/>
            <person name="Riley R."/>
            <person name="Champramary S."/>
            <person name="Plett K.L."/>
            <person name="Tsai I.J."/>
            <person name="Slot J."/>
            <person name="Sipos G."/>
            <person name="Plett J."/>
            <person name="Nagy L.G."/>
            <person name="Grigoriev I.V."/>
        </authorList>
    </citation>
    <scope>NUCLEOTIDE SEQUENCE</scope>
    <source>
        <strain evidence="2">FPL87.14</strain>
    </source>
</reference>
<dbReference type="EMBL" id="JAUEPT010000015">
    <property type="protein sequence ID" value="KAK0445950.1"/>
    <property type="molecule type" value="Genomic_DNA"/>
</dbReference>
<dbReference type="InterPro" id="IPR045967">
    <property type="entry name" value="HAM1-like_N"/>
</dbReference>
<comment type="caution">
    <text evidence="2">The sequence shown here is derived from an EMBL/GenBank/DDBJ whole genome shotgun (WGS) entry which is preliminary data.</text>
</comment>
<dbReference type="Pfam" id="PF19343">
    <property type="entry name" value="HAM1_N"/>
    <property type="match status" value="1"/>
</dbReference>
<protein>
    <recommendedName>
        <fullName evidence="1">HAM1-like N-terminal domain-containing protein</fullName>
    </recommendedName>
</protein>
<evidence type="ECO:0000313" key="2">
    <source>
        <dbReference type="EMBL" id="KAK0445950.1"/>
    </source>
</evidence>
<feature type="domain" description="HAM1-like N-terminal" evidence="1">
    <location>
        <begin position="19"/>
        <end position="98"/>
    </location>
</feature>
<evidence type="ECO:0000259" key="1">
    <source>
        <dbReference type="Pfam" id="PF19343"/>
    </source>
</evidence>
<name>A0AA39JQ80_9AGAR</name>
<proteinExistence type="predicted"/>
<dbReference type="Proteomes" id="UP001175226">
    <property type="component" value="Unassembled WGS sequence"/>
</dbReference>
<sequence length="138" mass="15551">MEVDIDMGRVWRSFKALKRRIDTDAATYHVLTLVNLVLTDSELPKLIKDFSAVNRDLAVKVVAPSADQLKDVDKGHFVPDEEKLKTRVPGVNDQPDAIDPKVERLLNAEITARAMRKGKRSQAEVSWQKSRSLLSVKT</sequence>
<accession>A0AA39JQ80</accession>
<evidence type="ECO:0000313" key="3">
    <source>
        <dbReference type="Proteomes" id="UP001175226"/>
    </source>
</evidence>
<organism evidence="2 3">
    <name type="scientific">Armillaria borealis</name>
    <dbReference type="NCBI Taxonomy" id="47425"/>
    <lineage>
        <taxon>Eukaryota</taxon>
        <taxon>Fungi</taxon>
        <taxon>Dikarya</taxon>
        <taxon>Basidiomycota</taxon>
        <taxon>Agaricomycotina</taxon>
        <taxon>Agaricomycetes</taxon>
        <taxon>Agaricomycetidae</taxon>
        <taxon>Agaricales</taxon>
        <taxon>Marasmiineae</taxon>
        <taxon>Physalacriaceae</taxon>
        <taxon>Armillaria</taxon>
    </lineage>
</organism>
<dbReference type="AlphaFoldDB" id="A0AA39JQ80"/>
<gene>
    <name evidence="2" type="ORF">EV421DRAFT_304407</name>
</gene>